<keyword evidence="2" id="KW-1185">Reference proteome</keyword>
<reference evidence="2" key="1">
    <citation type="submission" date="2011-12" db="EMBL/GenBank/DDBJ databases">
        <title>The Draft Genome of Lepisosteus oculatus.</title>
        <authorList>
            <consortium name="The Broad Institute Genome Assembly &amp; Analysis Group"/>
            <consortium name="Computational R&amp;D Group"/>
            <consortium name="and Sequencing Platform"/>
            <person name="Di Palma F."/>
            <person name="Alfoldi J."/>
            <person name="Johnson J."/>
            <person name="Berlin A."/>
            <person name="Gnerre S."/>
            <person name="Jaffe D."/>
            <person name="MacCallum I."/>
            <person name="Young S."/>
            <person name="Walker B.J."/>
            <person name="Lander E.S."/>
            <person name="Lindblad-Toh K."/>
        </authorList>
    </citation>
    <scope>NUCLEOTIDE SEQUENCE [LARGE SCALE GENOMIC DNA]</scope>
</reference>
<accession>W5M4Y4</accession>
<dbReference type="Proteomes" id="UP000018468">
    <property type="component" value="Linkage group LG2"/>
</dbReference>
<dbReference type="HOGENOM" id="CLU_2800662_0_0_1"/>
<evidence type="ECO:0000313" key="1">
    <source>
        <dbReference type="Ensembl" id="ENSLOCP00000003442.1"/>
    </source>
</evidence>
<dbReference type="EMBL" id="AHAT01012600">
    <property type="status" value="NOT_ANNOTATED_CDS"/>
    <property type="molecule type" value="Genomic_DNA"/>
</dbReference>
<organism evidence="1 2">
    <name type="scientific">Lepisosteus oculatus</name>
    <name type="common">Spotted gar</name>
    <dbReference type="NCBI Taxonomy" id="7918"/>
    <lineage>
        <taxon>Eukaryota</taxon>
        <taxon>Metazoa</taxon>
        <taxon>Chordata</taxon>
        <taxon>Craniata</taxon>
        <taxon>Vertebrata</taxon>
        <taxon>Euteleostomi</taxon>
        <taxon>Actinopterygii</taxon>
        <taxon>Neopterygii</taxon>
        <taxon>Holostei</taxon>
        <taxon>Semionotiformes</taxon>
        <taxon>Lepisosteidae</taxon>
        <taxon>Lepisosteus</taxon>
    </lineage>
</organism>
<dbReference type="InParanoid" id="W5M4Y4"/>
<reference evidence="1" key="2">
    <citation type="submission" date="2025-08" db="UniProtKB">
        <authorList>
            <consortium name="Ensembl"/>
        </authorList>
    </citation>
    <scope>IDENTIFICATION</scope>
</reference>
<dbReference type="AlphaFoldDB" id="W5M4Y4"/>
<reference evidence="1" key="3">
    <citation type="submission" date="2025-09" db="UniProtKB">
        <authorList>
            <consortium name="Ensembl"/>
        </authorList>
    </citation>
    <scope>IDENTIFICATION</scope>
</reference>
<dbReference type="Bgee" id="ENSLOCG00000002930">
    <property type="expression patterns" value="Expressed in intestine and 13 other cell types or tissues"/>
</dbReference>
<evidence type="ECO:0000313" key="2">
    <source>
        <dbReference type="Proteomes" id="UP000018468"/>
    </source>
</evidence>
<name>W5M4Y4_LEPOC</name>
<sequence>LSKSSKDGINIELFDPFLLEYVFVNGEVSRVGLGLGENTVSSVCHDLWFPALLAHTRAAQHVHGCSVY</sequence>
<dbReference type="Ensembl" id="ENSLOCT00000003449.1">
    <property type="protein sequence ID" value="ENSLOCP00000003442.1"/>
    <property type="gene ID" value="ENSLOCG00000002930.1"/>
</dbReference>
<protein>
    <submittedName>
        <fullName evidence="1">Uncharacterized protein</fullName>
    </submittedName>
</protein>
<proteinExistence type="predicted"/>